<gene>
    <name evidence="5" type="ORF">I9W95_16000</name>
</gene>
<dbReference type="RefSeq" id="WP_225676718.1">
    <property type="nucleotide sequence ID" value="NZ_JAEDAH010000099.1"/>
</dbReference>
<dbReference type="SUPFAM" id="SSF46955">
    <property type="entry name" value="Putative DNA-binding domain"/>
    <property type="match status" value="1"/>
</dbReference>
<comment type="caution">
    <text evidence="5">The sequence shown here is derived from an EMBL/GenBank/DDBJ whole genome shotgun (WGS) entry which is preliminary data.</text>
</comment>
<dbReference type="EMBL" id="JAEDAH010000099">
    <property type="protein sequence ID" value="MCA6065103.1"/>
    <property type="molecule type" value="Genomic_DNA"/>
</dbReference>
<dbReference type="PANTHER" id="PTHR30204:SF67">
    <property type="entry name" value="HTH-TYPE TRANSCRIPTIONAL REGULATOR MLRA-RELATED"/>
    <property type="match status" value="1"/>
</dbReference>
<dbReference type="InterPro" id="IPR047057">
    <property type="entry name" value="MerR_fam"/>
</dbReference>
<evidence type="ECO:0000256" key="2">
    <source>
        <dbReference type="ARBA" id="ARBA00023125"/>
    </source>
</evidence>
<dbReference type="CDD" id="cd01104">
    <property type="entry name" value="HTH_MlrA-CarA"/>
    <property type="match status" value="1"/>
</dbReference>
<dbReference type="PROSITE" id="PS50937">
    <property type="entry name" value="HTH_MERR_2"/>
    <property type="match status" value="1"/>
</dbReference>
<name>A0ABS7ZV63_9GAMM</name>
<evidence type="ECO:0000256" key="1">
    <source>
        <dbReference type="ARBA" id="ARBA00023015"/>
    </source>
</evidence>
<reference evidence="5 6" key="1">
    <citation type="submission" date="2020-12" db="EMBL/GenBank/DDBJ databases">
        <title>Novel Thalassolituus-related marine hydrocarbonoclastic bacteria mediated algae-derived hydrocarbons mineralization in twilight zone of the northern South China Sea.</title>
        <authorList>
            <person name="Dong C."/>
        </authorList>
    </citation>
    <scope>NUCLEOTIDE SEQUENCE [LARGE SCALE GENOMIC DNA]</scope>
    <source>
        <strain evidence="5 6">IMCC1826</strain>
    </source>
</reference>
<evidence type="ECO:0000313" key="5">
    <source>
        <dbReference type="EMBL" id="MCA6065103.1"/>
    </source>
</evidence>
<sequence length="305" mass="33656">MSNVPPESQTAYFPIRIVSSETGVNAITLRAWERRYGLITPKRTEKGHRLYTADDILLIRKIVSLLNRGIPISQAQAMIANGEGLTEPENSSPAAAPSQWQHYREALISAVQDFDAHGVAALFTEVAQFFPVDVAVRFLYLPLYQQLKTTTSLTQGTARLRFFSGFLQARLAQCLYDGKESDGAAVIVANTGFDDDVELLFLALLLRQHGLRPVWFSGQMSATQLCDINHGPRWQASIIRTPADASAQLLAELSSLTRDSGLPLFIAGLPSSSQPDLLERGMIWLQDDLHLAALTIRDMLTGFNT</sequence>
<accession>A0ABS7ZV63</accession>
<dbReference type="Pfam" id="PF13411">
    <property type="entry name" value="MerR_1"/>
    <property type="match status" value="1"/>
</dbReference>
<dbReference type="InterPro" id="IPR000551">
    <property type="entry name" value="MerR-type_HTH_dom"/>
</dbReference>
<dbReference type="SMART" id="SM00422">
    <property type="entry name" value="HTH_MERR"/>
    <property type="match status" value="1"/>
</dbReference>
<dbReference type="Gene3D" id="1.10.1660.10">
    <property type="match status" value="1"/>
</dbReference>
<organism evidence="5 6">
    <name type="scientific">Thalassolituus marinus</name>
    <dbReference type="NCBI Taxonomy" id="671053"/>
    <lineage>
        <taxon>Bacteria</taxon>
        <taxon>Pseudomonadati</taxon>
        <taxon>Pseudomonadota</taxon>
        <taxon>Gammaproteobacteria</taxon>
        <taxon>Oceanospirillales</taxon>
        <taxon>Oceanospirillaceae</taxon>
        <taxon>Thalassolituus</taxon>
    </lineage>
</organism>
<keyword evidence="3" id="KW-0804">Transcription</keyword>
<feature type="domain" description="HTH merR-type" evidence="4">
    <location>
        <begin position="12"/>
        <end position="81"/>
    </location>
</feature>
<dbReference type="Proteomes" id="UP000714380">
    <property type="component" value="Unassembled WGS sequence"/>
</dbReference>
<keyword evidence="1" id="KW-0805">Transcription regulation</keyword>
<dbReference type="PANTHER" id="PTHR30204">
    <property type="entry name" value="REDOX-CYCLING DRUG-SENSING TRANSCRIPTIONAL ACTIVATOR SOXR"/>
    <property type="match status" value="1"/>
</dbReference>
<evidence type="ECO:0000259" key="4">
    <source>
        <dbReference type="PROSITE" id="PS50937"/>
    </source>
</evidence>
<keyword evidence="6" id="KW-1185">Reference proteome</keyword>
<proteinExistence type="predicted"/>
<keyword evidence="2" id="KW-0238">DNA-binding</keyword>
<dbReference type="InterPro" id="IPR009061">
    <property type="entry name" value="DNA-bd_dom_put_sf"/>
</dbReference>
<evidence type="ECO:0000256" key="3">
    <source>
        <dbReference type="ARBA" id="ARBA00023163"/>
    </source>
</evidence>
<evidence type="ECO:0000313" key="6">
    <source>
        <dbReference type="Proteomes" id="UP000714380"/>
    </source>
</evidence>
<protein>
    <submittedName>
        <fullName evidence="5">MerR family transcriptional regulator</fullName>
    </submittedName>
</protein>